<dbReference type="InterPro" id="IPR017972">
    <property type="entry name" value="Cyt_P450_CS"/>
</dbReference>
<evidence type="ECO:0000256" key="1">
    <source>
        <dbReference type="ARBA" id="ARBA00010617"/>
    </source>
</evidence>
<dbReference type="GO" id="GO:0004497">
    <property type="term" value="F:monooxygenase activity"/>
    <property type="evidence" value="ECO:0007669"/>
    <property type="project" value="UniProtKB-KW"/>
</dbReference>
<dbReference type="Proteomes" id="UP001596201">
    <property type="component" value="Unassembled WGS sequence"/>
</dbReference>
<evidence type="ECO:0000256" key="7">
    <source>
        <dbReference type="RuleBase" id="RU000461"/>
    </source>
</evidence>
<protein>
    <submittedName>
        <fullName evidence="8">Cytochrome P450</fullName>
    </submittedName>
</protein>
<keyword evidence="6 7" id="KW-0503">Monooxygenase</keyword>
<sequence length="442" mass="49962">MATDPSERPPGPDALPVVGNTHQFAGDPLDFYVETAREYGPVAYYEVGGEPFYQLSSPELIEELLVHRNQSFVKGDLFQASLGDVTGDGLLTNEGEFWRRQRHRIQPAFGPDRLAEYAPIMAEYTERTIEQWADGEVRNVHADMMQLTVEIAATALFDADVTEMEDEIADALEAVMDRGERRMKRPVDVPEWVPTPGNRRYRRSLDALERIADRIIADHEPGDGDVVSMLLAASEAHDEVDHQLIRDEVVTLLLAGHETTALALSYTLHLLATNPEQAEPLHAEADRVLDDRTPTHDDLDDLTYTEQVVEEGMRVRPPVQGFVREAAEPVELGGYRIPEGATVSVQQWVVHRDPRWYDDPEQFRPARWTDEMRSALPKFAYFPFGGGPRRCIGDRFAMQEARLALATMARDYSFEAVTEELSYSPSITLRPDGPVELRVHRR</sequence>
<reference evidence="8 9" key="1">
    <citation type="journal article" date="2019" name="Int. J. Syst. Evol. Microbiol.">
        <title>The Global Catalogue of Microorganisms (GCM) 10K type strain sequencing project: providing services to taxonomists for standard genome sequencing and annotation.</title>
        <authorList>
            <consortium name="The Broad Institute Genomics Platform"/>
            <consortium name="The Broad Institute Genome Sequencing Center for Infectious Disease"/>
            <person name="Wu L."/>
            <person name="Ma J."/>
        </authorList>
    </citation>
    <scope>NUCLEOTIDE SEQUENCE [LARGE SCALE GENOMIC DNA]</scope>
    <source>
        <strain evidence="8 9">CGMCC 1.12237</strain>
    </source>
</reference>
<evidence type="ECO:0000256" key="6">
    <source>
        <dbReference type="ARBA" id="ARBA00023033"/>
    </source>
</evidence>
<gene>
    <name evidence="8" type="ORF">ACFPJ5_15085</name>
</gene>
<keyword evidence="9" id="KW-1185">Reference proteome</keyword>
<dbReference type="PROSITE" id="PS00086">
    <property type="entry name" value="CYTOCHROME_P450"/>
    <property type="match status" value="1"/>
</dbReference>
<dbReference type="SUPFAM" id="SSF48264">
    <property type="entry name" value="Cytochrome P450"/>
    <property type="match status" value="1"/>
</dbReference>
<proteinExistence type="inferred from homology"/>
<dbReference type="PANTHER" id="PTHR24291:SF50">
    <property type="entry name" value="BIFUNCTIONAL ALBAFLAVENONE MONOOXYGENASE_TERPENE SYNTHASE"/>
    <property type="match status" value="1"/>
</dbReference>
<organism evidence="8 9">
    <name type="scientific">Salinirubrum litoreum</name>
    <dbReference type="NCBI Taxonomy" id="1126234"/>
    <lineage>
        <taxon>Archaea</taxon>
        <taxon>Methanobacteriati</taxon>
        <taxon>Methanobacteriota</taxon>
        <taxon>Stenosarchaea group</taxon>
        <taxon>Halobacteria</taxon>
        <taxon>Halobacteriales</taxon>
        <taxon>Haloferacaceae</taxon>
        <taxon>Salinirubrum</taxon>
    </lineage>
</organism>
<keyword evidence="4 7" id="KW-0560">Oxidoreductase</keyword>
<dbReference type="Pfam" id="PF00067">
    <property type="entry name" value="p450"/>
    <property type="match status" value="1"/>
</dbReference>
<accession>A0ABD5REJ7</accession>
<comment type="caution">
    <text evidence="8">The sequence shown here is derived from an EMBL/GenBank/DDBJ whole genome shotgun (WGS) entry which is preliminary data.</text>
</comment>
<evidence type="ECO:0000313" key="8">
    <source>
        <dbReference type="EMBL" id="MFC5368253.1"/>
    </source>
</evidence>
<dbReference type="AlphaFoldDB" id="A0ABD5REJ7"/>
<evidence type="ECO:0000313" key="9">
    <source>
        <dbReference type="Proteomes" id="UP001596201"/>
    </source>
</evidence>
<dbReference type="Gene3D" id="1.10.630.10">
    <property type="entry name" value="Cytochrome P450"/>
    <property type="match status" value="1"/>
</dbReference>
<keyword evidence="3 7" id="KW-0479">Metal-binding</keyword>
<dbReference type="InterPro" id="IPR036396">
    <property type="entry name" value="Cyt_P450_sf"/>
</dbReference>
<dbReference type="RefSeq" id="WP_227230508.1">
    <property type="nucleotide sequence ID" value="NZ_JAJCVJ010000002.1"/>
</dbReference>
<dbReference type="PRINTS" id="PR00465">
    <property type="entry name" value="EP450IV"/>
</dbReference>
<dbReference type="EMBL" id="JBHSKX010000002">
    <property type="protein sequence ID" value="MFC5368253.1"/>
    <property type="molecule type" value="Genomic_DNA"/>
</dbReference>
<evidence type="ECO:0000256" key="4">
    <source>
        <dbReference type="ARBA" id="ARBA00023002"/>
    </source>
</evidence>
<keyword evidence="5 7" id="KW-0408">Iron</keyword>
<comment type="similarity">
    <text evidence="1 7">Belongs to the cytochrome P450 family.</text>
</comment>
<dbReference type="CDD" id="cd20620">
    <property type="entry name" value="CYP132-like"/>
    <property type="match status" value="1"/>
</dbReference>
<dbReference type="PANTHER" id="PTHR24291">
    <property type="entry name" value="CYTOCHROME P450 FAMILY 4"/>
    <property type="match status" value="1"/>
</dbReference>
<dbReference type="PRINTS" id="PR00385">
    <property type="entry name" value="P450"/>
</dbReference>
<dbReference type="InterPro" id="IPR002403">
    <property type="entry name" value="Cyt_P450_E_grp-IV"/>
</dbReference>
<name>A0ABD5REJ7_9EURY</name>
<evidence type="ECO:0000256" key="5">
    <source>
        <dbReference type="ARBA" id="ARBA00023004"/>
    </source>
</evidence>
<keyword evidence="2 7" id="KW-0349">Heme</keyword>
<dbReference type="GO" id="GO:0046872">
    <property type="term" value="F:metal ion binding"/>
    <property type="evidence" value="ECO:0007669"/>
    <property type="project" value="UniProtKB-KW"/>
</dbReference>
<dbReference type="InterPro" id="IPR050196">
    <property type="entry name" value="Cytochrome_P450_Monoox"/>
</dbReference>
<dbReference type="InterPro" id="IPR001128">
    <property type="entry name" value="Cyt_P450"/>
</dbReference>
<evidence type="ECO:0000256" key="3">
    <source>
        <dbReference type="ARBA" id="ARBA00022723"/>
    </source>
</evidence>
<evidence type="ECO:0000256" key="2">
    <source>
        <dbReference type="ARBA" id="ARBA00022617"/>
    </source>
</evidence>